<keyword evidence="1" id="KW-0175">Coiled coil</keyword>
<dbReference type="Proteomes" id="UP001623592">
    <property type="component" value="Unassembled WGS sequence"/>
</dbReference>
<evidence type="ECO:0000259" key="2">
    <source>
        <dbReference type="Pfam" id="PF07687"/>
    </source>
</evidence>
<name>A0ABW8TCZ0_9CLOT</name>
<dbReference type="Pfam" id="PF01546">
    <property type="entry name" value="Peptidase_M20"/>
    <property type="match status" value="1"/>
</dbReference>
<protein>
    <submittedName>
        <fullName evidence="3">M20 family metallopeptidase</fullName>
    </submittedName>
</protein>
<dbReference type="InterPro" id="IPR052030">
    <property type="entry name" value="Peptidase_M20/M20A_hydrolases"/>
</dbReference>
<dbReference type="PANTHER" id="PTHR30575">
    <property type="entry name" value="PEPTIDASE M20"/>
    <property type="match status" value="1"/>
</dbReference>
<feature type="coiled-coil region" evidence="1">
    <location>
        <begin position="326"/>
        <end position="358"/>
    </location>
</feature>
<dbReference type="CDD" id="cd05673">
    <property type="entry name" value="M20_Acy1L2_AbgB"/>
    <property type="match status" value="1"/>
</dbReference>
<dbReference type="NCBIfam" id="TIGR01891">
    <property type="entry name" value="amidohydrolases"/>
    <property type="match status" value="1"/>
</dbReference>
<keyword evidence="4" id="KW-1185">Reference proteome</keyword>
<dbReference type="RefSeq" id="WP_406786262.1">
    <property type="nucleotide sequence ID" value="NZ_JBJIAA010000003.1"/>
</dbReference>
<dbReference type="InterPro" id="IPR017145">
    <property type="entry name" value="Aminobenzoyl-glu_utiliz_pB"/>
</dbReference>
<evidence type="ECO:0000313" key="4">
    <source>
        <dbReference type="Proteomes" id="UP001623592"/>
    </source>
</evidence>
<dbReference type="SUPFAM" id="SSF55031">
    <property type="entry name" value="Bacterial exopeptidase dimerisation domain"/>
    <property type="match status" value="1"/>
</dbReference>
<reference evidence="3 4" key="1">
    <citation type="submission" date="2024-11" db="EMBL/GenBank/DDBJ databases">
        <authorList>
            <person name="Heng Y.C."/>
            <person name="Lim A.C.H."/>
            <person name="Lee J.K.Y."/>
            <person name="Kittelmann S."/>
        </authorList>
    </citation>
    <scope>NUCLEOTIDE SEQUENCE [LARGE SCALE GENOMIC DNA]</scope>
    <source>
        <strain evidence="3 4">WILCCON 0114</strain>
    </source>
</reference>
<dbReference type="PIRSF" id="PIRSF037227">
    <property type="entry name" value="Aminobenzoyl-glu_utiliz_pB"/>
    <property type="match status" value="1"/>
</dbReference>
<dbReference type="InterPro" id="IPR036264">
    <property type="entry name" value="Bact_exopeptidase_dim_dom"/>
</dbReference>
<dbReference type="InterPro" id="IPR002933">
    <property type="entry name" value="Peptidase_M20"/>
</dbReference>
<evidence type="ECO:0000256" key="1">
    <source>
        <dbReference type="SAM" id="Coils"/>
    </source>
</evidence>
<sequence>MDKIEKVSSIIEEKKKLFIEVNDAIWDFAEIRFKEKKSADLLCDILEKEDFDVKRSVGGMETAFIASYGSGKPKIAILGEYDALFNMNQEAGTAEKKAVCPGENGHGCGHNALGAGALAAVVGVKDYMKENNIQGTICYFGCPAEEGGSGKTFMVKQGLFNDVDLALTWHPDTINQITSTSSLADIEVYFKFYGKSAHAAACPHLGRSALDAIELMNIGVNYLREHVIPEARMHYAMTNGGGLSPNVVQANAEVVYLLRAPKFSQVKEIYDRVVNIAKGAALMTDTKFEIVFDCADSNLIPNDTLGKVMYKYLEKLGPVRVDKNDIEFAEKLRSTLSEEEKNAELKNLSKELKEKAKESPIANFIKPFESSNETMPGTTDVADVSWVVPTSQCNTSTWMLGTPGHSWQAVAQGKSTLCHKGLLLAGKVMALSAIEAFENKSIIDEAKAELKERLDGEEYVSPIPDGAKPKLE</sequence>
<evidence type="ECO:0000313" key="3">
    <source>
        <dbReference type="EMBL" id="MFL0249593.1"/>
    </source>
</evidence>
<dbReference type="Gene3D" id="3.30.70.360">
    <property type="match status" value="1"/>
</dbReference>
<dbReference type="InterPro" id="IPR017439">
    <property type="entry name" value="Amidohydrolase"/>
</dbReference>
<comment type="caution">
    <text evidence="3">The sequence shown here is derived from an EMBL/GenBank/DDBJ whole genome shotgun (WGS) entry which is preliminary data.</text>
</comment>
<gene>
    <name evidence="3" type="ORF">ACJDT4_04095</name>
</gene>
<accession>A0ABW8TCZ0</accession>
<dbReference type="Gene3D" id="3.40.630.10">
    <property type="entry name" value="Zn peptidases"/>
    <property type="match status" value="1"/>
</dbReference>
<organism evidence="3 4">
    <name type="scientific">Clostridium neuense</name>
    <dbReference type="NCBI Taxonomy" id="1728934"/>
    <lineage>
        <taxon>Bacteria</taxon>
        <taxon>Bacillati</taxon>
        <taxon>Bacillota</taxon>
        <taxon>Clostridia</taxon>
        <taxon>Eubacteriales</taxon>
        <taxon>Clostridiaceae</taxon>
        <taxon>Clostridium</taxon>
    </lineage>
</organism>
<dbReference type="InterPro" id="IPR011650">
    <property type="entry name" value="Peptidase_M20_dimer"/>
</dbReference>
<feature type="domain" description="Peptidase M20 dimerisation" evidence="2">
    <location>
        <begin position="188"/>
        <end position="279"/>
    </location>
</feature>
<dbReference type="SUPFAM" id="SSF53187">
    <property type="entry name" value="Zn-dependent exopeptidases"/>
    <property type="match status" value="1"/>
</dbReference>
<proteinExistence type="predicted"/>
<dbReference type="Pfam" id="PF07687">
    <property type="entry name" value="M20_dimer"/>
    <property type="match status" value="1"/>
</dbReference>
<dbReference type="PANTHER" id="PTHR30575:SF0">
    <property type="entry name" value="XAA-ARG DIPEPTIDASE"/>
    <property type="match status" value="1"/>
</dbReference>
<dbReference type="EMBL" id="JBJIAA010000003">
    <property type="protein sequence ID" value="MFL0249593.1"/>
    <property type="molecule type" value="Genomic_DNA"/>
</dbReference>